<reference evidence="3" key="1">
    <citation type="submission" date="2016-01" db="EMBL/GenBank/DDBJ databases">
        <title>WGS of SAMN04407783.</title>
        <authorList>
            <person name="Adams M."/>
            <person name="Sutton G."/>
            <person name="Nelson K."/>
            <person name="Thaden J."/>
            <person name="Fowler V."/>
            <person name="Mccorrison J."/>
            <person name="Sanka R."/>
            <person name="Brinkac L."/>
            <person name="Nierman W."/>
        </authorList>
    </citation>
    <scope>NUCLEOTIDE SEQUENCE [LARGE SCALE GENOMIC DNA]</scope>
    <source>
        <strain evidence="3">GN04363</strain>
    </source>
</reference>
<evidence type="ECO:0000313" key="3">
    <source>
        <dbReference type="Proteomes" id="UP000064715"/>
    </source>
</evidence>
<dbReference type="EMBL" id="LRCR01000056">
    <property type="protein sequence ID" value="KUQ79664.1"/>
    <property type="molecule type" value="Genomic_DNA"/>
</dbReference>
<accession>A0A0X4ED61</accession>
<gene>
    <name evidence="2" type="ORF">AWI28_05365</name>
</gene>
<feature type="chain" id="PRO_5007060333" description="Type VI secretion system-associated protein" evidence="1">
    <location>
        <begin position="20"/>
        <end position="334"/>
    </location>
</feature>
<evidence type="ECO:0008006" key="4">
    <source>
        <dbReference type="Google" id="ProtNLM"/>
    </source>
</evidence>
<dbReference type="AlphaFoldDB" id="A0A0X4ED61"/>
<evidence type="ECO:0000256" key="1">
    <source>
        <dbReference type="SAM" id="SignalP"/>
    </source>
</evidence>
<sequence>MKLWLSGLAILAVTSTAQAENFRIVQSPAQKLDIWIDNIKDNTPQSWCKPEVALRIVANGKKDVSVLENFVPRLGSLLEHQCSKVNKLSWTLNDPAGTTLAQGTAGKAQEWALVVKQAQAEPAATPTATATAASGALLPPDQNVAANTVAADRTPWQEFTLQDGCHLRTFWEGGASAPALFIPDSDTTRCGNGSWLSGHTVISQSRNGGQKEMAVTYIHGFPVAGLNQSADPENALITSVNKERMVFSTPNSDQSWMILPYDPTLNSWKSNGTVAVEISRETASDDAKLQARIAAVKKTWGAWVAPGTPLNIVLIDTLRPQLRDPAIGAWRAAN</sequence>
<comment type="caution">
    <text evidence="2">The sequence shown here is derived from an EMBL/GenBank/DDBJ whole genome shotgun (WGS) entry which is preliminary data.</text>
</comment>
<keyword evidence="1" id="KW-0732">Signal</keyword>
<proteinExistence type="predicted"/>
<dbReference type="RefSeq" id="WP_059312807.1">
    <property type="nucleotide sequence ID" value="NZ_LRCR01000056.1"/>
</dbReference>
<evidence type="ECO:0000313" key="2">
    <source>
        <dbReference type="EMBL" id="KUQ79664.1"/>
    </source>
</evidence>
<keyword evidence="3" id="KW-1185">Reference proteome</keyword>
<dbReference type="OrthoDB" id="6515265at2"/>
<name>A0A0X4ED61_9ENTR</name>
<organism evidence="2 3">
    <name type="scientific">Enterobacter genomosp. O</name>
    <dbReference type="NCBI Taxonomy" id="2364150"/>
    <lineage>
        <taxon>Bacteria</taxon>
        <taxon>Pseudomonadati</taxon>
        <taxon>Pseudomonadota</taxon>
        <taxon>Gammaproteobacteria</taxon>
        <taxon>Enterobacterales</taxon>
        <taxon>Enterobacteriaceae</taxon>
        <taxon>Enterobacter</taxon>
        <taxon>Enterobacter cloacae complex</taxon>
        <taxon>Enterobacter cloacae complex clade O</taxon>
    </lineage>
</organism>
<feature type="signal peptide" evidence="1">
    <location>
        <begin position="1"/>
        <end position="19"/>
    </location>
</feature>
<protein>
    <recommendedName>
        <fullName evidence="4">Type VI secretion system-associated protein</fullName>
    </recommendedName>
</protein>
<dbReference type="Proteomes" id="UP000064715">
    <property type="component" value="Unassembled WGS sequence"/>
</dbReference>